<dbReference type="InterPro" id="IPR018378">
    <property type="entry name" value="C-type_lectin_CS"/>
</dbReference>
<protein>
    <recommendedName>
        <fullName evidence="2">C-type lectin domain-containing protein</fullName>
    </recommendedName>
</protein>
<dbReference type="InterPro" id="IPR016186">
    <property type="entry name" value="C-type_lectin-like/link_sf"/>
</dbReference>
<sequence length="136" mass="16396">LFHTLSFFYMLSSFTSSKISYHYHFINIRKNWTEAQRFCREMYTDLATVENAKEMNNLLKSIKDLSYDVYIGLYRSNDFKWHWTLSDSFYNGEIFKNSKHISNNESCAAMDNNWKWFNDNCDSQKQFVCFNGKICY</sequence>
<dbReference type="PANTHER" id="PTHR45784">
    <property type="entry name" value="C-TYPE LECTIN DOMAIN FAMILY 20 MEMBER A-RELATED"/>
    <property type="match status" value="1"/>
</dbReference>
<dbReference type="PANTHER" id="PTHR45784:SF3">
    <property type="entry name" value="C-TYPE LECTIN DOMAIN FAMILY 4 MEMBER K-LIKE-RELATED"/>
    <property type="match status" value="1"/>
</dbReference>
<evidence type="ECO:0000313" key="4">
    <source>
        <dbReference type="Proteomes" id="UP000472260"/>
    </source>
</evidence>
<dbReference type="PROSITE" id="PS00615">
    <property type="entry name" value="C_TYPE_LECTIN_1"/>
    <property type="match status" value="1"/>
</dbReference>
<dbReference type="Pfam" id="PF00059">
    <property type="entry name" value="Lectin_C"/>
    <property type="match status" value="1"/>
</dbReference>
<organism evidence="3 4">
    <name type="scientific">Sinocyclocheilus anshuiensis</name>
    <dbReference type="NCBI Taxonomy" id="1608454"/>
    <lineage>
        <taxon>Eukaryota</taxon>
        <taxon>Metazoa</taxon>
        <taxon>Chordata</taxon>
        <taxon>Craniata</taxon>
        <taxon>Vertebrata</taxon>
        <taxon>Euteleostomi</taxon>
        <taxon>Actinopterygii</taxon>
        <taxon>Neopterygii</taxon>
        <taxon>Teleostei</taxon>
        <taxon>Ostariophysi</taxon>
        <taxon>Cypriniformes</taxon>
        <taxon>Cyprinidae</taxon>
        <taxon>Cyprininae</taxon>
        <taxon>Sinocyclocheilus</taxon>
    </lineage>
</organism>
<dbReference type="SUPFAM" id="SSF56436">
    <property type="entry name" value="C-type lectin-like"/>
    <property type="match status" value="1"/>
</dbReference>
<name>A0A671R3W4_9TELE</name>
<evidence type="ECO:0000259" key="2">
    <source>
        <dbReference type="PROSITE" id="PS50041"/>
    </source>
</evidence>
<dbReference type="SMART" id="SM00034">
    <property type="entry name" value="CLECT"/>
    <property type="match status" value="1"/>
</dbReference>
<keyword evidence="1" id="KW-1015">Disulfide bond</keyword>
<reference evidence="3" key="1">
    <citation type="submission" date="2025-08" db="UniProtKB">
        <authorList>
            <consortium name="Ensembl"/>
        </authorList>
    </citation>
    <scope>IDENTIFICATION</scope>
</reference>
<reference evidence="3" key="2">
    <citation type="submission" date="2025-09" db="UniProtKB">
        <authorList>
            <consortium name="Ensembl"/>
        </authorList>
    </citation>
    <scope>IDENTIFICATION</scope>
</reference>
<feature type="domain" description="C-type lectin" evidence="2">
    <location>
        <begin position="23"/>
        <end position="130"/>
    </location>
</feature>
<dbReference type="AlphaFoldDB" id="A0A671R3W4"/>
<accession>A0A671R3W4</accession>
<dbReference type="Proteomes" id="UP000472260">
    <property type="component" value="Unassembled WGS sequence"/>
</dbReference>
<dbReference type="Ensembl" id="ENSSANT00000082818.1">
    <property type="protein sequence ID" value="ENSSANP00000077901.1"/>
    <property type="gene ID" value="ENSSANG00000038818.1"/>
</dbReference>
<keyword evidence="4" id="KW-1185">Reference proteome</keyword>
<dbReference type="InterPro" id="IPR016187">
    <property type="entry name" value="CTDL_fold"/>
</dbReference>
<proteinExistence type="predicted"/>
<dbReference type="PROSITE" id="PS50041">
    <property type="entry name" value="C_TYPE_LECTIN_2"/>
    <property type="match status" value="1"/>
</dbReference>
<evidence type="ECO:0000256" key="1">
    <source>
        <dbReference type="ARBA" id="ARBA00023157"/>
    </source>
</evidence>
<dbReference type="Gene3D" id="3.10.100.10">
    <property type="entry name" value="Mannose-Binding Protein A, subunit A"/>
    <property type="match status" value="1"/>
</dbReference>
<evidence type="ECO:0000313" key="3">
    <source>
        <dbReference type="Ensembl" id="ENSSANP00000077901.1"/>
    </source>
</evidence>
<dbReference type="InterPro" id="IPR001304">
    <property type="entry name" value="C-type_lectin-like"/>
</dbReference>